<dbReference type="AlphaFoldDB" id="A0A6C0D0M7"/>
<protein>
    <submittedName>
        <fullName evidence="1">Uncharacterized protein</fullName>
    </submittedName>
</protein>
<organism evidence="1">
    <name type="scientific">viral metagenome</name>
    <dbReference type="NCBI Taxonomy" id="1070528"/>
    <lineage>
        <taxon>unclassified sequences</taxon>
        <taxon>metagenomes</taxon>
        <taxon>organismal metagenomes</taxon>
    </lineage>
</organism>
<accession>A0A6C0D0M7</accession>
<dbReference type="EMBL" id="MN739518">
    <property type="protein sequence ID" value="QHT10013.1"/>
    <property type="molecule type" value="Genomic_DNA"/>
</dbReference>
<proteinExistence type="predicted"/>
<evidence type="ECO:0000313" key="1">
    <source>
        <dbReference type="EMBL" id="QHT10013.1"/>
    </source>
</evidence>
<name>A0A6C0D0M7_9ZZZZ</name>
<sequence>MIHMSTLSSLAQKVVQRATNGYQGVDIVHETLDHDGFDEEGPKSDLWDLYLISIRDTNETSIVWQYHREDWYEGKEKDEYEHVVTTTLDKIWDSLIITHPPLFQKISNFRKNLIQKND</sequence>
<reference evidence="1" key="1">
    <citation type="journal article" date="2020" name="Nature">
        <title>Giant virus diversity and host interactions through global metagenomics.</title>
        <authorList>
            <person name="Schulz F."/>
            <person name="Roux S."/>
            <person name="Paez-Espino D."/>
            <person name="Jungbluth S."/>
            <person name="Walsh D.A."/>
            <person name="Denef V.J."/>
            <person name="McMahon K.D."/>
            <person name="Konstantinidis K.T."/>
            <person name="Eloe-Fadrosh E.A."/>
            <person name="Kyrpides N.C."/>
            <person name="Woyke T."/>
        </authorList>
    </citation>
    <scope>NUCLEOTIDE SEQUENCE</scope>
    <source>
        <strain evidence="1">GVMAG-M-3300023174-104</strain>
    </source>
</reference>